<dbReference type="Proteomes" id="UP000800036">
    <property type="component" value="Unassembled WGS sequence"/>
</dbReference>
<evidence type="ECO:0000313" key="2">
    <source>
        <dbReference type="Proteomes" id="UP000800036"/>
    </source>
</evidence>
<dbReference type="EMBL" id="ML976677">
    <property type="protein sequence ID" value="KAF1974049.1"/>
    <property type="molecule type" value="Genomic_DNA"/>
</dbReference>
<accession>A0A6A5VCG6</accession>
<dbReference type="OrthoDB" id="5020773at2759"/>
<protein>
    <submittedName>
        <fullName evidence="1">Uncharacterized protein</fullName>
    </submittedName>
</protein>
<proteinExistence type="predicted"/>
<organism evidence="1 2">
    <name type="scientific">Bimuria novae-zelandiae CBS 107.79</name>
    <dbReference type="NCBI Taxonomy" id="1447943"/>
    <lineage>
        <taxon>Eukaryota</taxon>
        <taxon>Fungi</taxon>
        <taxon>Dikarya</taxon>
        <taxon>Ascomycota</taxon>
        <taxon>Pezizomycotina</taxon>
        <taxon>Dothideomycetes</taxon>
        <taxon>Pleosporomycetidae</taxon>
        <taxon>Pleosporales</taxon>
        <taxon>Massarineae</taxon>
        <taxon>Didymosphaeriaceae</taxon>
        <taxon>Bimuria</taxon>
    </lineage>
</organism>
<evidence type="ECO:0000313" key="1">
    <source>
        <dbReference type="EMBL" id="KAF1974049.1"/>
    </source>
</evidence>
<reference evidence="1" key="1">
    <citation type="journal article" date="2020" name="Stud. Mycol.">
        <title>101 Dothideomycetes genomes: a test case for predicting lifestyles and emergence of pathogens.</title>
        <authorList>
            <person name="Haridas S."/>
            <person name="Albert R."/>
            <person name="Binder M."/>
            <person name="Bloem J."/>
            <person name="Labutti K."/>
            <person name="Salamov A."/>
            <person name="Andreopoulos B."/>
            <person name="Baker S."/>
            <person name="Barry K."/>
            <person name="Bills G."/>
            <person name="Bluhm B."/>
            <person name="Cannon C."/>
            <person name="Castanera R."/>
            <person name="Culley D."/>
            <person name="Daum C."/>
            <person name="Ezra D."/>
            <person name="Gonzalez J."/>
            <person name="Henrissat B."/>
            <person name="Kuo A."/>
            <person name="Liang C."/>
            <person name="Lipzen A."/>
            <person name="Lutzoni F."/>
            <person name="Magnuson J."/>
            <person name="Mondo S."/>
            <person name="Nolan M."/>
            <person name="Ohm R."/>
            <person name="Pangilinan J."/>
            <person name="Park H.-J."/>
            <person name="Ramirez L."/>
            <person name="Alfaro M."/>
            <person name="Sun H."/>
            <person name="Tritt A."/>
            <person name="Yoshinaga Y."/>
            <person name="Zwiers L.-H."/>
            <person name="Turgeon B."/>
            <person name="Goodwin S."/>
            <person name="Spatafora J."/>
            <person name="Crous P."/>
            <person name="Grigoriev I."/>
        </authorList>
    </citation>
    <scope>NUCLEOTIDE SEQUENCE</scope>
    <source>
        <strain evidence="1">CBS 107.79</strain>
    </source>
</reference>
<sequence>EVSSTQKPPPDEWDSLLKEIKVIDNLTNIINNFKAFIKAAHIKINSSLV</sequence>
<keyword evidence="2" id="KW-1185">Reference proteome</keyword>
<gene>
    <name evidence="1" type="ORF">BU23DRAFT_462896</name>
</gene>
<feature type="non-terminal residue" evidence="1">
    <location>
        <position position="1"/>
    </location>
</feature>
<name>A0A6A5VCG6_9PLEO</name>
<dbReference type="AlphaFoldDB" id="A0A6A5VCG6"/>